<comment type="caution">
    <text evidence="3">The sequence shown here is derived from an EMBL/GenBank/DDBJ whole genome shotgun (WGS) entry which is preliminary data.</text>
</comment>
<sequence>MALCRYAAFVKPRRLWLYTTTIFLLLVVIMIIDRKGFISLQVIIQGTLCFLKIRFPLKLEQMINSCRCPSCDDQNLLQTELKIGPSSRLWDGLHLDQLESLQGHLTEGSTKEGRNRKTKVGTAYHPSMNATYRRMMKDLIVVFNDVAKKHNVTYFLYGGSLIGSYRHHGMIPWDDDVDIAVYEKHKPNLKVAFSSLSKTFKGIVTNYRWKLAYRHLPLIRKGISWSYPFLDISFFRLTSDKVSDADTPWADRGFRYKICDVFPLVERPFWDLWLPAPRRTDAILKATYDLDMCVSSSYSHSLEIYLEQSFSVSCNTLREYYPFVVRRTVNGTVEAEQLMLNNSFIQTVMVKK</sequence>
<keyword evidence="1" id="KW-1133">Transmembrane helix</keyword>
<feature type="domain" description="LicD/FKTN/FKRP nucleotidyltransferase" evidence="2">
    <location>
        <begin position="147"/>
        <end position="202"/>
    </location>
</feature>
<feature type="transmembrane region" description="Helical" evidence="1">
    <location>
        <begin position="15"/>
        <end position="32"/>
    </location>
</feature>
<reference evidence="3" key="1">
    <citation type="journal article" date="2023" name="Mol. Biol. Evol.">
        <title>Third-Generation Sequencing Reveals the Adaptive Role of the Epigenome in Three Deep-Sea Polychaetes.</title>
        <authorList>
            <person name="Perez M."/>
            <person name="Aroh O."/>
            <person name="Sun Y."/>
            <person name="Lan Y."/>
            <person name="Juniper S.K."/>
            <person name="Young C.R."/>
            <person name="Angers B."/>
            <person name="Qian P.Y."/>
        </authorList>
    </citation>
    <scope>NUCLEOTIDE SEQUENCE</scope>
    <source>
        <strain evidence="3">P08H-3</strain>
    </source>
</reference>
<evidence type="ECO:0000256" key="1">
    <source>
        <dbReference type="SAM" id="Phobius"/>
    </source>
</evidence>
<accession>A0AAD9IUA9</accession>
<dbReference type="InterPro" id="IPR052942">
    <property type="entry name" value="LPS_cholinephosphotransferase"/>
</dbReference>
<gene>
    <name evidence="3" type="ORF">LSH36_1335g00040</name>
</gene>
<dbReference type="InterPro" id="IPR007074">
    <property type="entry name" value="LicD/FKTN/FKRP_NTP_transf"/>
</dbReference>
<organism evidence="3 4">
    <name type="scientific">Paralvinella palmiformis</name>
    <dbReference type="NCBI Taxonomy" id="53620"/>
    <lineage>
        <taxon>Eukaryota</taxon>
        <taxon>Metazoa</taxon>
        <taxon>Spiralia</taxon>
        <taxon>Lophotrochozoa</taxon>
        <taxon>Annelida</taxon>
        <taxon>Polychaeta</taxon>
        <taxon>Sedentaria</taxon>
        <taxon>Canalipalpata</taxon>
        <taxon>Terebellida</taxon>
        <taxon>Terebelliformia</taxon>
        <taxon>Alvinellidae</taxon>
        <taxon>Paralvinella</taxon>
    </lineage>
</organism>
<dbReference type="Pfam" id="PF04991">
    <property type="entry name" value="LicD"/>
    <property type="match status" value="1"/>
</dbReference>
<protein>
    <recommendedName>
        <fullName evidence="2">LicD/FKTN/FKRP nucleotidyltransferase domain-containing protein</fullName>
    </recommendedName>
</protein>
<dbReference type="Proteomes" id="UP001208570">
    <property type="component" value="Unassembled WGS sequence"/>
</dbReference>
<keyword evidence="1" id="KW-0812">Transmembrane</keyword>
<evidence type="ECO:0000313" key="3">
    <source>
        <dbReference type="EMBL" id="KAK2140473.1"/>
    </source>
</evidence>
<keyword evidence="1" id="KW-0472">Membrane</keyword>
<keyword evidence="4" id="KW-1185">Reference proteome</keyword>
<dbReference type="PANTHER" id="PTHR43404:SF1">
    <property type="entry name" value="MNN4P"/>
    <property type="match status" value="1"/>
</dbReference>
<proteinExistence type="predicted"/>
<dbReference type="AlphaFoldDB" id="A0AAD9IUA9"/>
<dbReference type="GO" id="GO:0009100">
    <property type="term" value="P:glycoprotein metabolic process"/>
    <property type="evidence" value="ECO:0007669"/>
    <property type="project" value="UniProtKB-ARBA"/>
</dbReference>
<evidence type="ECO:0000259" key="2">
    <source>
        <dbReference type="Pfam" id="PF04991"/>
    </source>
</evidence>
<dbReference type="PANTHER" id="PTHR43404">
    <property type="entry name" value="LIPOPOLYSACCHARIDE CHOLINEPHOSPHOTRANSFERASE LICD"/>
    <property type="match status" value="1"/>
</dbReference>
<name>A0AAD9IUA9_9ANNE</name>
<dbReference type="EMBL" id="JAODUP010001343">
    <property type="protein sequence ID" value="KAK2140473.1"/>
    <property type="molecule type" value="Genomic_DNA"/>
</dbReference>
<evidence type="ECO:0000313" key="4">
    <source>
        <dbReference type="Proteomes" id="UP001208570"/>
    </source>
</evidence>